<evidence type="ECO:0000313" key="2">
    <source>
        <dbReference type="Proteomes" id="UP000241107"/>
    </source>
</evidence>
<gene>
    <name evidence="1" type="ORF">C7M61_004226</name>
</gene>
<dbReference type="EMBL" id="PYFQ01000013">
    <property type="protein sequence ID" value="PSK35745.1"/>
    <property type="molecule type" value="Genomic_DNA"/>
</dbReference>
<dbReference type="AlphaFoldDB" id="A0A2P7YIH9"/>
<keyword evidence="2" id="KW-1185">Reference proteome</keyword>
<protein>
    <submittedName>
        <fullName evidence="1">Uncharacterized protein</fullName>
    </submittedName>
</protein>
<dbReference type="GeneID" id="36567614"/>
<dbReference type="VEuPathDB" id="FungiDB:C7M61_004226"/>
<sequence length="996" mass="112589">MAPASKKSLVAVLSAQRHRPPKKFLSSLITDVYDKVKSHTDLDNLQEAYLRIVAWKFFHADVTNNHVELILAIVFYSSVVGRSRNQWTLLSLDSEKLNTLLQRVLQTTLNALDELIVDLEYLSYLFLSVVLRNAPESLLKHELFDRWLDSVLDSYTEHFLSGEFSVTSAKTASALVYLLGVARAEKVDAITEAVDSKCFLSVFANCEDPQLKHLIDIQSDDPSFSQFSKLQEKARDLGFGLLGDCLLPYDLKRSDLVESLVDLDIEKLKQLATVAGYEGETEDLDFLADVIIRNAVPQLKEQSISELELFDLFNHTPTLGLQIPSYFASDDHLKTWKVELFSSINRHLHQCLQRLNITKDGIQGTSKYYSTVEKSEDKGSDLELSLLSGKKDVRQGDYVVLLHLEKPVKHEHFSRVCKYGLIKARLVEVKAVSHKTLTVSLAEENRPYNGLITMPSLQNVRLLPSLEKSNINLLKSKTAERLWKVEGIHESFTTSNKKRKKENENLTIIEYKASKFEILDSDKKLSEDHSQALLEMLSSLVSYIKCLPHSGGDTLVRTFLETIYLNQGVSDRCLVILPTNFHLERFTITDRLLPVTYKCGDIHSTRSKADELLRHVGELAKHLQLEEFDFTSSLRNAIVFYDSQIKPRWDEYLKTLKETIPSVSKYPFASLQFEKDTPVKEALDAAVKHYHHIKDTFAQIQRLLPLDKADIERYPDDAEKAISSLHPFVVCSSDSVHLVGNNYKHVISFVGAETEAVVSQDTEKVVFLGETSLLNLQPLVSLEELNTVRPEIARLVGRQTTAEPSYNPGLQKTTMMIKVPSSEKQVNVDEATFIVGLYQFMRLLGYRHEDISLVVTSPYMKLLVEEILEGKEVRKGSRPNTSSFEFGWPVIQLASEPLAPSKYVLFSTHGDLSFKDFKKAVTSSSLGFYAFGSLVIPPFDKPSTLGIYTGANLLENTDDRETGQKHHIIDDSEHMASYVDQILQAKKAQETQNSSA</sequence>
<evidence type="ECO:0000313" key="1">
    <source>
        <dbReference type="EMBL" id="PSK35745.1"/>
    </source>
</evidence>
<accession>A0A2P7YIH9</accession>
<dbReference type="RefSeq" id="XP_024712218.1">
    <property type="nucleotide sequence ID" value="XM_024859549.1"/>
</dbReference>
<proteinExistence type="predicted"/>
<dbReference type="STRING" id="418784.A0A2P7YIH9"/>
<reference evidence="1 2" key="1">
    <citation type="submission" date="2018-03" db="EMBL/GenBank/DDBJ databases">
        <title>Candida pseudohaemulonii genome assembly and annotation.</title>
        <authorList>
            <person name="Munoz J.F."/>
            <person name="Gade L.G."/>
            <person name="Chow N.A."/>
            <person name="Litvintseva A.P."/>
            <person name="Loparev V.N."/>
            <person name="Cuomo C.A."/>
        </authorList>
    </citation>
    <scope>NUCLEOTIDE SEQUENCE [LARGE SCALE GENOMIC DNA]</scope>
    <source>
        <strain evidence="1 2">B12108</strain>
    </source>
</reference>
<comment type="caution">
    <text evidence="1">The sequence shown here is derived from an EMBL/GenBank/DDBJ whole genome shotgun (WGS) entry which is preliminary data.</text>
</comment>
<dbReference type="OrthoDB" id="1879at2759"/>
<organism evidence="1 2">
    <name type="scientific">Candidozyma pseudohaemuli</name>
    <dbReference type="NCBI Taxonomy" id="418784"/>
    <lineage>
        <taxon>Eukaryota</taxon>
        <taxon>Fungi</taxon>
        <taxon>Dikarya</taxon>
        <taxon>Ascomycota</taxon>
        <taxon>Saccharomycotina</taxon>
        <taxon>Pichiomycetes</taxon>
        <taxon>Metschnikowiaceae</taxon>
        <taxon>Candidozyma</taxon>
    </lineage>
</organism>
<name>A0A2P7YIH9_9ASCO</name>
<dbReference type="Proteomes" id="UP000241107">
    <property type="component" value="Unassembled WGS sequence"/>
</dbReference>